<dbReference type="AlphaFoldDB" id="X1V1T9"/>
<accession>X1V1T9</accession>
<name>X1V1T9_9ZZZZ</name>
<proteinExistence type="predicted"/>
<evidence type="ECO:0000313" key="1">
    <source>
        <dbReference type="EMBL" id="GAI98579.1"/>
    </source>
</evidence>
<sequence>MSANDILKKLLMLINEPYAAEYSSHINTAILVALSLRRWVIKNETKFKNFSHIESGLEWLVKEMGGLP</sequence>
<organism evidence="1">
    <name type="scientific">marine sediment metagenome</name>
    <dbReference type="NCBI Taxonomy" id="412755"/>
    <lineage>
        <taxon>unclassified sequences</taxon>
        <taxon>metagenomes</taxon>
        <taxon>ecological metagenomes</taxon>
    </lineage>
</organism>
<gene>
    <name evidence="1" type="ORF">S12H4_29586</name>
</gene>
<comment type="caution">
    <text evidence="1">The sequence shown here is derived from an EMBL/GenBank/DDBJ whole genome shotgun (WGS) entry which is preliminary data.</text>
</comment>
<reference evidence="1" key="1">
    <citation type="journal article" date="2014" name="Front. Microbiol.">
        <title>High frequency of phylogenetically diverse reductive dehalogenase-homologous genes in deep subseafloor sedimentary metagenomes.</title>
        <authorList>
            <person name="Kawai M."/>
            <person name="Futagami T."/>
            <person name="Toyoda A."/>
            <person name="Takaki Y."/>
            <person name="Nishi S."/>
            <person name="Hori S."/>
            <person name="Arai W."/>
            <person name="Tsubouchi T."/>
            <person name="Morono Y."/>
            <person name="Uchiyama I."/>
            <person name="Ito T."/>
            <person name="Fujiyama A."/>
            <person name="Inagaki F."/>
            <person name="Takami H."/>
        </authorList>
    </citation>
    <scope>NUCLEOTIDE SEQUENCE</scope>
    <source>
        <strain evidence="1">Expedition CK06-06</strain>
    </source>
</reference>
<dbReference type="EMBL" id="BARW01017078">
    <property type="protein sequence ID" value="GAI98579.1"/>
    <property type="molecule type" value="Genomic_DNA"/>
</dbReference>
<protein>
    <submittedName>
        <fullName evidence="1">Uncharacterized protein</fullName>
    </submittedName>
</protein>